<name>A0A4Z0BGN1_9BURK</name>
<dbReference type="RefSeq" id="WP_135251483.1">
    <property type="nucleotide sequence ID" value="NZ_SMLK01000009.1"/>
</dbReference>
<keyword evidence="2" id="KW-1185">Reference proteome</keyword>
<dbReference type="EMBL" id="SMLK01000009">
    <property type="protein sequence ID" value="TFY97068.1"/>
    <property type="molecule type" value="Genomic_DNA"/>
</dbReference>
<proteinExistence type="predicted"/>
<evidence type="ECO:0000313" key="1">
    <source>
        <dbReference type="EMBL" id="TFY97068.1"/>
    </source>
</evidence>
<comment type="caution">
    <text evidence="1">The sequence shown here is derived from an EMBL/GenBank/DDBJ whole genome shotgun (WGS) entry which is preliminary data.</text>
</comment>
<gene>
    <name evidence="1" type="ORF">EZ216_19600</name>
</gene>
<organism evidence="1 2">
    <name type="scientific">Ramlibacter humi</name>
    <dbReference type="NCBI Taxonomy" id="2530451"/>
    <lineage>
        <taxon>Bacteria</taxon>
        <taxon>Pseudomonadati</taxon>
        <taxon>Pseudomonadota</taxon>
        <taxon>Betaproteobacteria</taxon>
        <taxon>Burkholderiales</taxon>
        <taxon>Comamonadaceae</taxon>
        <taxon>Ramlibacter</taxon>
    </lineage>
</organism>
<reference evidence="1 2" key="1">
    <citation type="submission" date="2019-03" db="EMBL/GenBank/DDBJ databases">
        <title>Ramlibacter sp. 18x22-1, whole genome shotgun sequence.</title>
        <authorList>
            <person name="Zhang X."/>
            <person name="Feng G."/>
            <person name="Zhu H."/>
        </authorList>
    </citation>
    <scope>NUCLEOTIDE SEQUENCE [LARGE SCALE GENOMIC DNA]</scope>
    <source>
        <strain evidence="1 2">18x22-1</strain>
    </source>
</reference>
<dbReference type="AlphaFoldDB" id="A0A4Z0BGN1"/>
<protein>
    <submittedName>
        <fullName evidence="1">Uncharacterized protein</fullName>
    </submittedName>
</protein>
<dbReference type="Proteomes" id="UP000297839">
    <property type="component" value="Unassembled WGS sequence"/>
</dbReference>
<sequence length="86" mass="9370">MTTTLIQEVDALQQKIAASAAAHGSVEWYLKNHLDEFAAAAPAGGSYLENAARALMRFCTESMDWDTPLYREAIAIAERGLRLAKG</sequence>
<evidence type="ECO:0000313" key="2">
    <source>
        <dbReference type="Proteomes" id="UP000297839"/>
    </source>
</evidence>
<accession>A0A4Z0BGN1</accession>